<keyword evidence="2" id="KW-1185">Reference proteome</keyword>
<dbReference type="AlphaFoldDB" id="A0A2P6NYK4"/>
<gene>
    <name evidence="1" type="ORF">PROFUN_02309</name>
</gene>
<protein>
    <submittedName>
        <fullName evidence="1">Peroxisomal biogenesis factor 3</fullName>
    </submittedName>
</protein>
<dbReference type="Pfam" id="PF04882">
    <property type="entry name" value="Peroxin-3"/>
    <property type="match status" value="1"/>
</dbReference>
<reference evidence="1 2" key="1">
    <citation type="journal article" date="2018" name="Genome Biol. Evol.">
        <title>Multiple Roots of Fruiting Body Formation in Amoebozoa.</title>
        <authorList>
            <person name="Hillmann F."/>
            <person name="Forbes G."/>
            <person name="Novohradska S."/>
            <person name="Ferling I."/>
            <person name="Riege K."/>
            <person name="Groth M."/>
            <person name="Westermann M."/>
            <person name="Marz M."/>
            <person name="Spaller T."/>
            <person name="Winckler T."/>
            <person name="Schaap P."/>
            <person name="Glockner G."/>
        </authorList>
    </citation>
    <scope>NUCLEOTIDE SEQUENCE [LARGE SCALE GENOMIC DNA]</scope>
    <source>
        <strain evidence="1 2">Jena</strain>
    </source>
</reference>
<accession>A0A2P6NYK4</accession>
<evidence type="ECO:0000313" key="1">
    <source>
        <dbReference type="EMBL" id="PRP89031.1"/>
    </source>
</evidence>
<dbReference type="FunCoup" id="A0A2P6NYK4">
    <property type="interactions" value="268"/>
</dbReference>
<dbReference type="EMBL" id="MDYQ01000006">
    <property type="protein sequence ID" value="PRP89031.1"/>
    <property type="molecule type" value="Genomic_DNA"/>
</dbReference>
<dbReference type="GO" id="GO:0045046">
    <property type="term" value="P:protein import into peroxisome membrane"/>
    <property type="evidence" value="ECO:0007669"/>
    <property type="project" value="TreeGrafter"/>
</dbReference>
<name>A0A2P6NYK4_9EUKA</name>
<sequence>MLEDLAGLLGDSTQWTVANLYIVGQKLQQTGSSVGAWVHKHRRKLIVVGILTGSGFLAIRFIKYKINQFKISFEKQQKEFDKMRMKNYFDSAQKSCDASVINFIEHALRNRLNTAVEIPSAQAVRQIESKEEKLAQWEKIKVGSFTKALLTLYTVTLLTLFVRVEVNILGRYVYMNTAISVTDEGDDQMPVEEPIPDAITKKYLAHTEYLIEEGLPELAEFITSQVEEEMTAWPVTGKYNTEHLSALLANLRNRIDFLPGGMQRRPLYPYLLPVEEDLIEESLPEQLQCLLNETRDVTESEKFGNILGVMLDQACSSLLNGISAAYQTSNQVNNGLMAMPHIIPILRDQASKLIDEKVPENVLWPLFKNQQVEEYSYYIFTSSYDQE</sequence>
<dbReference type="STRING" id="1890364.A0A2P6NYK4"/>
<dbReference type="GO" id="GO:0005778">
    <property type="term" value="C:peroxisomal membrane"/>
    <property type="evidence" value="ECO:0007669"/>
    <property type="project" value="InterPro"/>
</dbReference>
<dbReference type="PANTHER" id="PTHR28080">
    <property type="entry name" value="PEROXISOMAL BIOGENESIS FACTOR 3"/>
    <property type="match status" value="1"/>
</dbReference>
<dbReference type="PANTHER" id="PTHR28080:SF1">
    <property type="entry name" value="PEROXISOMAL BIOGENESIS FACTOR 3"/>
    <property type="match status" value="1"/>
</dbReference>
<dbReference type="InterPro" id="IPR006966">
    <property type="entry name" value="Peroxin-3"/>
</dbReference>
<organism evidence="1 2">
    <name type="scientific">Planoprotostelium fungivorum</name>
    <dbReference type="NCBI Taxonomy" id="1890364"/>
    <lineage>
        <taxon>Eukaryota</taxon>
        <taxon>Amoebozoa</taxon>
        <taxon>Evosea</taxon>
        <taxon>Variosea</taxon>
        <taxon>Cavosteliida</taxon>
        <taxon>Cavosteliaceae</taxon>
        <taxon>Planoprotostelium</taxon>
    </lineage>
</organism>
<dbReference type="InParanoid" id="A0A2P6NYK4"/>
<dbReference type="OrthoDB" id="45930at2759"/>
<proteinExistence type="predicted"/>
<dbReference type="Proteomes" id="UP000241769">
    <property type="component" value="Unassembled WGS sequence"/>
</dbReference>
<dbReference type="GO" id="GO:0030674">
    <property type="term" value="F:protein-macromolecule adaptor activity"/>
    <property type="evidence" value="ECO:0007669"/>
    <property type="project" value="TreeGrafter"/>
</dbReference>
<evidence type="ECO:0000313" key="2">
    <source>
        <dbReference type="Proteomes" id="UP000241769"/>
    </source>
</evidence>
<comment type="caution">
    <text evidence="1">The sequence shown here is derived from an EMBL/GenBank/DDBJ whole genome shotgun (WGS) entry which is preliminary data.</text>
</comment>